<feature type="region of interest" description="Disordered" evidence="1">
    <location>
        <begin position="13"/>
        <end position="108"/>
    </location>
</feature>
<dbReference type="InterPro" id="IPR028037">
    <property type="entry name" value="Antitoxin_Rv0909/MT0933"/>
</dbReference>
<sequence length="108" mass="10945">MGLLDTLRARAGAAKSKAGDFVQQHEDQIQRGLDKAARTVDSRTKGKYRGRIETGTGKAKETLGRFARKEAAGPGTTPPGDRSAPGPESGTGTGPQDGAGPAGTTPGG</sequence>
<gene>
    <name evidence="2" type="ORF">IHE55_22310</name>
</gene>
<organism evidence="2 3">
    <name type="scientific">Streptomyces pactum</name>
    <dbReference type="NCBI Taxonomy" id="68249"/>
    <lineage>
        <taxon>Bacteria</taxon>
        <taxon>Bacillati</taxon>
        <taxon>Actinomycetota</taxon>
        <taxon>Actinomycetes</taxon>
        <taxon>Kitasatosporales</taxon>
        <taxon>Streptomycetaceae</taxon>
        <taxon>Streptomyces</taxon>
    </lineage>
</organism>
<dbReference type="EMBL" id="JACYXC010000001">
    <property type="protein sequence ID" value="MBH5337342.1"/>
    <property type="molecule type" value="Genomic_DNA"/>
</dbReference>
<comment type="caution">
    <text evidence="2">The sequence shown here is derived from an EMBL/GenBank/DDBJ whole genome shotgun (WGS) entry which is preliminary data.</text>
</comment>
<evidence type="ECO:0000313" key="2">
    <source>
        <dbReference type="EMBL" id="MBH5337342.1"/>
    </source>
</evidence>
<dbReference type="RefSeq" id="WP_197990647.1">
    <property type="nucleotide sequence ID" value="NZ_JACYXC010000001.1"/>
</dbReference>
<accession>A0ABS0NQ63</accession>
<dbReference type="Pfam" id="PF14013">
    <property type="entry name" value="MT0933_antitox"/>
    <property type="match status" value="1"/>
</dbReference>
<proteinExistence type="predicted"/>
<feature type="compositionally biased region" description="Gly residues" evidence="1">
    <location>
        <begin position="89"/>
        <end position="108"/>
    </location>
</feature>
<protein>
    <submittedName>
        <fullName evidence="2">Antitoxin</fullName>
    </submittedName>
</protein>
<name>A0ABS0NQ63_9ACTN</name>
<feature type="compositionally biased region" description="Basic and acidic residues" evidence="1">
    <location>
        <begin position="58"/>
        <end position="71"/>
    </location>
</feature>
<evidence type="ECO:0000256" key="1">
    <source>
        <dbReference type="SAM" id="MobiDB-lite"/>
    </source>
</evidence>
<keyword evidence="3" id="KW-1185">Reference proteome</keyword>
<dbReference type="Proteomes" id="UP000807371">
    <property type="component" value="Unassembled WGS sequence"/>
</dbReference>
<feature type="compositionally biased region" description="Basic and acidic residues" evidence="1">
    <location>
        <begin position="23"/>
        <end position="44"/>
    </location>
</feature>
<reference evidence="2 3" key="1">
    <citation type="submission" date="2020-09" db="EMBL/GenBank/DDBJ databases">
        <title>Biosynthesis of the nuclear factor of activated T cells inhibitor NFAT-133 and its congeners in Streptomyces pactum.</title>
        <authorList>
            <person name="Zhou W."/>
            <person name="Posri P."/>
            <person name="Abugrain M.E."/>
            <person name="Weisberg A.J."/>
            <person name="Chang J.H."/>
            <person name="Mahmud T."/>
        </authorList>
    </citation>
    <scope>NUCLEOTIDE SEQUENCE [LARGE SCALE GENOMIC DNA]</scope>
    <source>
        <strain evidence="2 3">ATCC 27456</strain>
    </source>
</reference>
<evidence type="ECO:0000313" key="3">
    <source>
        <dbReference type="Proteomes" id="UP000807371"/>
    </source>
</evidence>